<feature type="chain" id="PRO_5012342327" description="DUF4148 domain-containing protein" evidence="1">
    <location>
        <begin position="24"/>
        <end position="88"/>
    </location>
</feature>
<protein>
    <recommendedName>
        <fullName evidence="4">DUF4148 domain-containing protein</fullName>
    </recommendedName>
</protein>
<keyword evidence="1" id="KW-0732">Signal</keyword>
<proteinExistence type="predicted"/>
<evidence type="ECO:0000313" key="2">
    <source>
        <dbReference type="EMBL" id="SIO06039.1"/>
    </source>
</evidence>
<sequence length="88" mass="9417">MKRQLATLLLASTVTLLAGAAHADPAQTAPQGLTREQVRADLYKSFLNGTTAADEKTSYPSPASDRAELSAQRIKEAHVNSAYANFVQ</sequence>
<keyword evidence="3" id="KW-1185">Reference proteome</keyword>
<dbReference type="AlphaFoldDB" id="A0A1N6GEN2"/>
<evidence type="ECO:0008006" key="4">
    <source>
        <dbReference type="Google" id="ProtNLM"/>
    </source>
</evidence>
<dbReference type="InterPro" id="IPR025421">
    <property type="entry name" value="DUF4148"/>
</dbReference>
<reference evidence="2 3" key="1">
    <citation type="submission" date="2016-11" db="EMBL/GenBank/DDBJ databases">
        <authorList>
            <person name="Jaros S."/>
            <person name="Januszkiewicz K."/>
            <person name="Wedrychowicz H."/>
        </authorList>
    </citation>
    <scope>NUCLEOTIDE SEQUENCE [LARGE SCALE GENOMIC DNA]</scope>
    <source>
        <strain evidence="2 3">GAS95</strain>
    </source>
</reference>
<gene>
    <name evidence="2" type="ORF">SAMN05444165_0725</name>
</gene>
<dbReference type="Pfam" id="PF13663">
    <property type="entry name" value="DUF4148"/>
    <property type="match status" value="1"/>
</dbReference>
<evidence type="ECO:0000313" key="3">
    <source>
        <dbReference type="Proteomes" id="UP000185151"/>
    </source>
</evidence>
<evidence type="ECO:0000256" key="1">
    <source>
        <dbReference type="SAM" id="SignalP"/>
    </source>
</evidence>
<accession>A0A1N6GEN2</accession>
<dbReference type="EMBL" id="FSRU01000001">
    <property type="protein sequence ID" value="SIO06039.1"/>
    <property type="molecule type" value="Genomic_DNA"/>
</dbReference>
<dbReference type="Proteomes" id="UP000185151">
    <property type="component" value="Unassembled WGS sequence"/>
</dbReference>
<feature type="signal peptide" evidence="1">
    <location>
        <begin position="1"/>
        <end position="23"/>
    </location>
</feature>
<organism evidence="2 3">
    <name type="scientific">Paraburkholderia phenazinium</name>
    <dbReference type="NCBI Taxonomy" id="60549"/>
    <lineage>
        <taxon>Bacteria</taxon>
        <taxon>Pseudomonadati</taxon>
        <taxon>Pseudomonadota</taxon>
        <taxon>Betaproteobacteria</taxon>
        <taxon>Burkholderiales</taxon>
        <taxon>Burkholderiaceae</taxon>
        <taxon>Paraburkholderia</taxon>
    </lineage>
</organism>
<name>A0A1N6GEN2_9BURK</name>
<dbReference type="RefSeq" id="WP_074294265.1">
    <property type="nucleotide sequence ID" value="NZ_FSRU01000001.1"/>
</dbReference>